<dbReference type="GO" id="GO:0004252">
    <property type="term" value="F:serine-type endopeptidase activity"/>
    <property type="evidence" value="ECO:0007669"/>
    <property type="project" value="InterPro"/>
</dbReference>
<dbReference type="PANTHER" id="PTHR42881">
    <property type="entry name" value="PROLYL ENDOPEPTIDASE"/>
    <property type="match status" value="1"/>
</dbReference>
<dbReference type="InterPro" id="IPR002470">
    <property type="entry name" value="Peptidase_S9A"/>
</dbReference>
<comment type="similarity">
    <text evidence="1">Belongs to the peptidase S9A family.</text>
</comment>
<dbReference type="RefSeq" id="WP_167366940.1">
    <property type="nucleotide sequence ID" value="NZ_MUXT01000009.1"/>
</dbReference>
<keyword evidence="4" id="KW-0720">Serine protease</keyword>
<dbReference type="GO" id="GO:0070012">
    <property type="term" value="F:oligopeptidase activity"/>
    <property type="evidence" value="ECO:0007669"/>
    <property type="project" value="TreeGrafter"/>
</dbReference>
<protein>
    <recommendedName>
        <fullName evidence="11">S9 family peptidase</fullName>
    </recommendedName>
</protein>
<keyword evidence="2" id="KW-0645">Protease</keyword>
<dbReference type="InterPro" id="IPR001375">
    <property type="entry name" value="Peptidase_S9_cat"/>
</dbReference>
<dbReference type="InterPro" id="IPR023302">
    <property type="entry name" value="Pept_S9A_N"/>
</dbReference>
<dbReference type="Pfam" id="PF00326">
    <property type="entry name" value="Peptidase_S9"/>
    <property type="match status" value="1"/>
</dbReference>
<feature type="signal peptide" evidence="6">
    <location>
        <begin position="1"/>
        <end position="23"/>
    </location>
</feature>
<accession>A0A1S9ZIJ7</accession>
<evidence type="ECO:0000259" key="7">
    <source>
        <dbReference type="Pfam" id="PF00326"/>
    </source>
</evidence>
<evidence type="ECO:0000256" key="4">
    <source>
        <dbReference type="ARBA" id="ARBA00022825"/>
    </source>
</evidence>
<keyword evidence="3" id="KW-0378">Hydrolase</keyword>
<evidence type="ECO:0008006" key="11">
    <source>
        <dbReference type="Google" id="ProtNLM"/>
    </source>
</evidence>
<organism evidence="9 10">
    <name type="scientific">Moraxella canis</name>
    <dbReference type="NCBI Taxonomy" id="90239"/>
    <lineage>
        <taxon>Bacteria</taxon>
        <taxon>Pseudomonadati</taxon>
        <taxon>Pseudomonadota</taxon>
        <taxon>Gammaproteobacteria</taxon>
        <taxon>Moraxellales</taxon>
        <taxon>Moraxellaceae</taxon>
        <taxon>Moraxella</taxon>
    </lineage>
</organism>
<dbReference type="InterPro" id="IPR002471">
    <property type="entry name" value="Pept_S9_AS"/>
</dbReference>
<dbReference type="EMBL" id="MUXT01000009">
    <property type="protein sequence ID" value="OOR82871.1"/>
    <property type="molecule type" value="Genomic_DNA"/>
</dbReference>
<evidence type="ECO:0000313" key="9">
    <source>
        <dbReference type="EMBL" id="OOR82871.1"/>
    </source>
</evidence>
<feature type="domain" description="Peptidase S9 prolyl oligopeptidase catalytic" evidence="7">
    <location>
        <begin position="610"/>
        <end position="822"/>
    </location>
</feature>
<feature type="chain" id="PRO_5012888026" description="S9 family peptidase" evidence="6">
    <location>
        <begin position="24"/>
        <end position="868"/>
    </location>
</feature>
<keyword evidence="6" id="KW-0732">Signal</keyword>
<dbReference type="PANTHER" id="PTHR42881:SF13">
    <property type="entry name" value="PROLYL ENDOPEPTIDASE"/>
    <property type="match status" value="1"/>
</dbReference>
<feature type="region of interest" description="Disordered" evidence="5">
    <location>
        <begin position="849"/>
        <end position="868"/>
    </location>
</feature>
<dbReference type="Proteomes" id="UP000190322">
    <property type="component" value="Unassembled WGS sequence"/>
</dbReference>
<comment type="caution">
    <text evidence="9">The sequence shown here is derived from an EMBL/GenBank/DDBJ whole genome shotgun (WGS) entry which is preliminary data.</text>
</comment>
<dbReference type="InterPro" id="IPR029058">
    <property type="entry name" value="AB_hydrolase_fold"/>
</dbReference>
<feature type="domain" description="Peptidase S9A N-terminal" evidence="8">
    <location>
        <begin position="146"/>
        <end position="544"/>
    </location>
</feature>
<evidence type="ECO:0000256" key="6">
    <source>
        <dbReference type="SAM" id="SignalP"/>
    </source>
</evidence>
<reference evidence="9 10" key="1">
    <citation type="submission" date="2017-02" db="EMBL/GenBank/DDBJ databases">
        <title>Draft genome sequence of Moraxella canis CCUG 8415A type strain.</title>
        <authorList>
            <person name="Engstrom-Jakobsson H."/>
            <person name="Salva-Serra F."/>
            <person name="Thorell K."/>
            <person name="Gonzales-Siles L."/>
            <person name="Karlsson R."/>
            <person name="Boulund F."/>
            <person name="Engstrand L."/>
            <person name="Moore E."/>
        </authorList>
    </citation>
    <scope>NUCLEOTIDE SEQUENCE [LARGE SCALE GENOMIC DNA]</scope>
    <source>
        <strain evidence="9 10">CCUG 8415A</strain>
    </source>
</reference>
<dbReference type="SUPFAM" id="SSF53474">
    <property type="entry name" value="alpha/beta-Hydrolases"/>
    <property type="match status" value="1"/>
</dbReference>
<sequence length="868" mass="99227">MKLKKLVLLIALASGVYSAHAMAQDTNATAATNQLIYPTTRVHQQQQDHFLYGEYGRPSNYVSASGGVLDTSERPRPDDGVDHYFDETVVDKYRWLEEIDVISPEYAKETSADRDRNYIGTRLENEVPDDQFDNRTLKALQTVGEKTSSEVNDWVNAQNAVTQAYLNSIPYYDQIRQNIDGLMDFEHQIRKSKFDQLGELYLYRGVDGYTRLRYTDLSGNQRIIFDEKTLSEDGRVVIADGDMHPSKDGTYVALIMREGDTDTDKYYIQVLDSRTGDMVGQRINHINASSMSIFWADDTKFYYATTNGGWPEVHLRDVTQPRFNDKIEVARSHLTSWIGDIWLEGDDNRYMVIEHTTPVDNFYIKDLQTGRYYRIHNQKHYNKKYHKADSFTAGFLARYVHFDPKTLDVMFISEENNPKGEILKINLKTPNRREVVVNAPSSYDEILSAVWHDEGDGYFLIKYSKDGTHRLVLTDARGNFLEDISPSDAGNADDLRSVVAGKDTSHGDKEALDSLEVQDNYVSFRYFSTITPRTIYKYSPTKREFIDIRRRDLHPFVSENYETKNITYTSKDGTNIPMVISHKKGLVLDGKNPTVLYGYGGFGVPSDNAFRFDRAVWLEHGGVWATAHLRGGSELGEEWHQAGKRLNKMNVFDDFEAAADYLIDKNYTSSDYLAISGASNGGLLVGAAMTLNPNKYRVALPEVGVLDMLRHADNYHTQYWVAEYGTPFDSRAMYDVLRGYSPYHNVKAGVCYPSTIVMTSKRDDRVTPSHSYKFAAALQEHQACDNPTLLHAAEIHGHGARIWVDRKDNYQIVTAFRLHEMGITDIPTNIYRPTPEELKGEKWLAEEAQESAETLRKQQQYRQNLENQ</sequence>
<dbReference type="Pfam" id="PF02897">
    <property type="entry name" value="Peptidase_S9_N"/>
    <property type="match status" value="1"/>
</dbReference>
<dbReference type="PROSITE" id="PS00708">
    <property type="entry name" value="PRO_ENDOPEP_SER"/>
    <property type="match status" value="1"/>
</dbReference>
<evidence type="ECO:0000256" key="3">
    <source>
        <dbReference type="ARBA" id="ARBA00022801"/>
    </source>
</evidence>
<dbReference type="GO" id="GO:0005829">
    <property type="term" value="C:cytosol"/>
    <property type="evidence" value="ECO:0007669"/>
    <property type="project" value="TreeGrafter"/>
</dbReference>
<dbReference type="GO" id="GO:0006508">
    <property type="term" value="P:proteolysis"/>
    <property type="evidence" value="ECO:0007669"/>
    <property type="project" value="UniProtKB-KW"/>
</dbReference>
<evidence type="ECO:0000313" key="10">
    <source>
        <dbReference type="Proteomes" id="UP000190322"/>
    </source>
</evidence>
<evidence type="ECO:0000259" key="8">
    <source>
        <dbReference type="Pfam" id="PF02897"/>
    </source>
</evidence>
<dbReference type="SUPFAM" id="SSF50993">
    <property type="entry name" value="Peptidase/esterase 'gauge' domain"/>
    <property type="match status" value="1"/>
</dbReference>
<evidence type="ECO:0000256" key="2">
    <source>
        <dbReference type="ARBA" id="ARBA00022670"/>
    </source>
</evidence>
<dbReference type="InterPro" id="IPR051167">
    <property type="entry name" value="Prolyl_oligopep/macrocyclase"/>
</dbReference>
<dbReference type="AlphaFoldDB" id="A0A1S9ZIJ7"/>
<evidence type="ECO:0000256" key="1">
    <source>
        <dbReference type="ARBA" id="ARBA00005228"/>
    </source>
</evidence>
<proteinExistence type="inferred from homology"/>
<gene>
    <name evidence="9" type="ORF">B0180_08280</name>
</gene>
<evidence type="ECO:0000256" key="5">
    <source>
        <dbReference type="SAM" id="MobiDB-lite"/>
    </source>
</evidence>
<name>A0A1S9ZIJ7_9GAMM</name>
<dbReference type="Gene3D" id="2.130.10.120">
    <property type="entry name" value="Prolyl oligopeptidase, N-terminal domain"/>
    <property type="match status" value="1"/>
</dbReference>
<feature type="compositionally biased region" description="Polar residues" evidence="5">
    <location>
        <begin position="857"/>
        <end position="868"/>
    </location>
</feature>
<dbReference type="Gene3D" id="3.40.50.1820">
    <property type="entry name" value="alpha/beta hydrolase"/>
    <property type="match status" value="1"/>
</dbReference>
<dbReference type="PRINTS" id="PR00862">
    <property type="entry name" value="PROLIGOPTASE"/>
</dbReference>